<feature type="domain" description="Heme-copper oxidase subunit III family profile" evidence="8">
    <location>
        <begin position="39"/>
        <end position="228"/>
    </location>
</feature>
<dbReference type="CDD" id="cd02862">
    <property type="entry name" value="NorE_like"/>
    <property type="match status" value="1"/>
</dbReference>
<organism evidence="9 10">
    <name type="scientific">Sorangium cellulosum</name>
    <name type="common">Polyangium cellulosum</name>
    <dbReference type="NCBI Taxonomy" id="56"/>
    <lineage>
        <taxon>Bacteria</taxon>
        <taxon>Pseudomonadati</taxon>
        <taxon>Myxococcota</taxon>
        <taxon>Polyangia</taxon>
        <taxon>Polyangiales</taxon>
        <taxon>Polyangiaceae</taxon>
        <taxon>Sorangium</taxon>
    </lineage>
</organism>
<name>A0A150PD72_SORCE</name>
<dbReference type="EMBL" id="JELY01002089">
    <property type="protein sequence ID" value="KYF53641.1"/>
    <property type="molecule type" value="Genomic_DNA"/>
</dbReference>
<dbReference type="GO" id="GO:0019646">
    <property type="term" value="P:aerobic electron transport chain"/>
    <property type="evidence" value="ECO:0007669"/>
    <property type="project" value="InterPro"/>
</dbReference>
<dbReference type="AlphaFoldDB" id="A0A150PD72"/>
<evidence type="ECO:0000256" key="7">
    <source>
        <dbReference type="SAM" id="Phobius"/>
    </source>
</evidence>
<dbReference type="Gene3D" id="1.20.120.80">
    <property type="entry name" value="Cytochrome c oxidase, subunit III, four-helix bundle"/>
    <property type="match status" value="1"/>
</dbReference>
<evidence type="ECO:0000256" key="2">
    <source>
        <dbReference type="ARBA" id="ARBA00010581"/>
    </source>
</evidence>
<dbReference type="GO" id="GO:0005886">
    <property type="term" value="C:plasma membrane"/>
    <property type="evidence" value="ECO:0007669"/>
    <property type="project" value="UniProtKB-SubCell"/>
</dbReference>
<accession>A0A150PD72</accession>
<dbReference type="SUPFAM" id="SSF81452">
    <property type="entry name" value="Cytochrome c oxidase subunit III-like"/>
    <property type="match status" value="1"/>
</dbReference>
<keyword evidence="5 7" id="KW-0472">Membrane</keyword>
<comment type="subcellular location">
    <subcellularLocation>
        <location evidence="6">Cell membrane</location>
        <topology evidence="6">Multi-pass membrane protein</topology>
    </subcellularLocation>
    <subcellularLocation>
        <location evidence="1">Membrane</location>
        <topology evidence="1">Multi-pass membrane protein</topology>
    </subcellularLocation>
</comment>
<dbReference type="PANTHER" id="PTHR11403:SF6">
    <property type="entry name" value="NITRIC OXIDE REDUCTASE SUBUNIT E"/>
    <property type="match status" value="1"/>
</dbReference>
<dbReference type="GO" id="GO:0004129">
    <property type="term" value="F:cytochrome-c oxidase activity"/>
    <property type="evidence" value="ECO:0007669"/>
    <property type="project" value="InterPro"/>
</dbReference>
<dbReference type="InterPro" id="IPR013833">
    <property type="entry name" value="Cyt_c_oxidase_su3_a-hlx"/>
</dbReference>
<keyword evidence="3 6" id="KW-0812">Transmembrane</keyword>
<protein>
    <submittedName>
        <fullName evidence="9">Cytochrome C oxidase subunit III</fullName>
    </submittedName>
</protein>
<evidence type="ECO:0000313" key="9">
    <source>
        <dbReference type="EMBL" id="KYF53641.1"/>
    </source>
</evidence>
<gene>
    <name evidence="9" type="ORF">BE08_08735</name>
</gene>
<evidence type="ECO:0000256" key="5">
    <source>
        <dbReference type="ARBA" id="ARBA00023136"/>
    </source>
</evidence>
<comment type="similarity">
    <text evidence="2 6">Belongs to the cytochrome c oxidase subunit 3 family.</text>
</comment>
<dbReference type="InterPro" id="IPR024791">
    <property type="entry name" value="Cyt_c/ubiquinol_Oxase_su3"/>
</dbReference>
<evidence type="ECO:0000259" key="8">
    <source>
        <dbReference type="PROSITE" id="PS50253"/>
    </source>
</evidence>
<feature type="transmembrane region" description="Helical" evidence="7">
    <location>
        <begin position="207"/>
        <end position="226"/>
    </location>
</feature>
<keyword evidence="4 7" id="KW-1133">Transmembrane helix</keyword>
<dbReference type="InterPro" id="IPR035973">
    <property type="entry name" value="Cyt_c_oxidase_su3-like_sf"/>
</dbReference>
<evidence type="ECO:0000313" key="10">
    <source>
        <dbReference type="Proteomes" id="UP000075420"/>
    </source>
</evidence>
<dbReference type="Proteomes" id="UP000075420">
    <property type="component" value="Unassembled WGS sequence"/>
</dbReference>
<feature type="transmembrane region" description="Helical" evidence="7">
    <location>
        <begin position="161"/>
        <end position="187"/>
    </location>
</feature>
<dbReference type="InterPro" id="IPR000298">
    <property type="entry name" value="Cyt_c_oxidase-like_su3"/>
</dbReference>
<feature type="transmembrane region" description="Helical" evidence="7">
    <location>
        <begin position="109"/>
        <end position="128"/>
    </location>
</feature>
<feature type="transmembrane region" description="Helical" evidence="7">
    <location>
        <begin position="39"/>
        <end position="62"/>
    </location>
</feature>
<dbReference type="PROSITE" id="PS50253">
    <property type="entry name" value="COX3"/>
    <property type="match status" value="1"/>
</dbReference>
<comment type="caution">
    <text evidence="9">The sequence shown here is derived from an EMBL/GenBank/DDBJ whole genome shotgun (WGS) entry which is preliminary data.</text>
</comment>
<evidence type="ECO:0000256" key="1">
    <source>
        <dbReference type="ARBA" id="ARBA00004141"/>
    </source>
</evidence>
<evidence type="ECO:0000256" key="3">
    <source>
        <dbReference type="ARBA" id="ARBA00022692"/>
    </source>
</evidence>
<evidence type="ECO:0000256" key="4">
    <source>
        <dbReference type="ARBA" id="ARBA00022989"/>
    </source>
</evidence>
<sequence length="228" mass="25219">MLESQPPFIEPQPQPQPLAPARLAMQFEDLEKQTHAAHFGMWIFLASEVLLFGGLFGLYAAYRAMFGADFIAGIAHNSAPIGTANTAILLTSSLLVALSVYAVRLDRPVRAGRLLLGAIALGAAFLTLKGVEYADHFHHGIFPGAAYRFEELPQAGARLFFTLYFVTTGLHAVHVTAGLVVLAWLAWGCSRRRYGAGNETHVELGGLYWHLVDVIWIFLWPMLYLMHR</sequence>
<dbReference type="PANTHER" id="PTHR11403">
    <property type="entry name" value="CYTOCHROME C OXIDASE SUBUNIT III"/>
    <property type="match status" value="1"/>
</dbReference>
<dbReference type="Pfam" id="PF00510">
    <property type="entry name" value="COX3"/>
    <property type="match status" value="1"/>
</dbReference>
<proteinExistence type="inferred from homology"/>
<feature type="transmembrane region" description="Helical" evidence="7">
    <location>
        <begin position="83"/>
        <end position="103"/>
    </location>
</feature>
<evidence type="ECO:0000256" key="6">
    <source>
        <dbReference type="RuleBase" id="RU003376"/>
    </source>
</evidence>
<reference evidence="9 10" key="1">
    <citation type="submission" date="2014-02" db="EMBL/GenBank/DDBJ databases">
        <title>The small core and large imbalanced accessory genome model reveals a collaborative survival strategy of Sorangium cellulosum strains in nature.</title>
        <authorList>
            <person name="Han K."/>
            <person name="Peng R."/>
            <person name="Blom J."/>
            <person name="Li Y.-Z."/>
        </authorList>
    </citation>
    <scope>NUCLEOTIDE SEQUENCE [LARGE SCALE GENOMIC DNA]</scope>
    <source>
        <strain evidence="9 10">So0157-25</strain>
    </source>
</reference>